<reference evidence="2" key="1">
    <citation type="submission" date="2020-09" db="EMBL/GenBank/DDBJ databases">
        <title>Brevundimonas sp. LVF2 isolated from a puddle in Goettingen, Germany.</title>
        <authorList>
            <person name="Friedrich I."/>
            <person name="Klassen A."/>
            <person name="Hannes N."/>
            <person name="Schneider D."/>
            <person name="Hertel R."/>
            <person name="Daniel R."/>
        </authorList>
    </citation>
    <scope>NUCLEOTIDE SEQUENCE</scope>
    <source>
        <strain evidence="2">LVF2</strain>
    </source>
</reference>
<proteinExistence type="predicted"/>
<evidence type="ECO:0000256" key="1">
    <source>
        <dbReference type="SAM" id="SignalP"/>
    </source>
</evidence>
<dbReference type="AlphaFoldDB" id="A0A975C5D7"/>
<feature type="chain" id="PRO_5036893852" evidence="1">
    <location>
        <begin position="19"/>
        <end position="154"/>
    </location>
</feature>
<keyword evidence="3" id="KW-1185">Reference proteome</keyword>
<dbReference type="KEGG" id="bgoe:IFJ75_03570"/>
<evidence type="ECO:0000313" key="3">
    <source>
        <dbReference type="Proteomes" id="UP000663918"/>
    </source>
</evidence>
<accession>A0A975C5D7</accession>
<name>A0A975C5D7_9CAUL</name>
<gene>
    <name evidence="2" type="ORF">IFJ75_03570</name>
</gene>
<evidence type="ECO:0000313" key="2">
    <source>
        <dbReference type="EMBL" id="QTC93182.1"/>
    </source>
</evidence>
<protein>
    <submittedName>
        <fullName evidence="2">Uncharacterized protein</fullName>
    </submittedName>
</protein>
<dbReference type="Proteomes" id="UP000663918">
    <property type="component" value="Chromosome"/>
</dbReference>
<keyword evidence="1" id="KW-0732">Signal</keyword>
<dbReference type="EMBL" id="CP062222">
    <property type="protein sequence ID" value="QTC93182.1"/>
    <property type="molecule type" value="Genomic_DNA"/>
</dbReference>
<organism evidence="2 3">
    <name type="scientific">Brevundimonas goettingensis</name>
    <dbReference type="NCBI Taxonomy" id="2774190"/>
    <lineage>
        <taxon>Bacteria</taxon>
        <taxon>Pseudomonadati</taxon>
        <taxon>Pseudomonadota</taxon>
        <taxon>Alphaproteobacteria</taxon>
        <taxon>Caulobacterales</taxon>
        <taxon>Caulobacteraceae</taxon>
        <taxon>Brevundimonas</taxon>
    </lineage>
</organism>
<feature type="signal peptide" evidence="1">
    <location>
        <begin position="1"/>
        <end position="18"/>
    </location>
</feature>
<sequence length="154" mass="16080">MFKVLVPAVAALGLVAFAAKTQDWSHEDAEPSAVSAMAQPVMGWHLSYEGPMAKLAYGVENSDQLALMVTCAPGDRSAVVYGDVLPASPRLAQASLGSLEDEARIPVTDPALQSLARNGVMPVVGEAGPTRIHASDAERRVVSGFLSYCDQAAA</sequence>